<proteinExistence type="inferred from homology"/>
<evidence type="ECO:0000256" key="7">
    <source>
        <dbReference type="ARBA" id="ARBA00022840"/>
    </source>
</evidence>
<dbReference type="EC" id="2.7.1.-" evidence="12"/>
<dbReference type="PANTHER" id="PTHR19443">
    <property type="entry name" value="HEXOKINASE"/>
    <property type="match status" value="1"/>
</dbReference>
<evidence type="ECO:0000256" key="12">
    <source>
        <dbReference type="RuleBase" id="RU362007"/>
    </source>
</evidence>
<dbReference type="InterPro" id="IPR022673">
    <property type="entry name" value="Hexokinase_C"/>
</dbReference>
<dbReference type="UniPathway" id="UPA00242"/>
<dbReference type="Gene3D" id="3.40.367.20">
    <property type="match status" value="1"/>
</dbReference>
<dbReference type="AlphaFoldDB" id="A0A1A9WH78"/>
<evidence type="ECO:0000259" key="14">
    <source>
        <dbReference type="Pfam" id="PF03727"/>
    </source>
</evidence>
<dbReference type="InterPro" id="IPR022672">
    <property type="entry name" value="Hexokinase_N"/>
</dbReference>
<comment type="similarity">
    <text evidence="3 12">Belongs to the hexokinase family.</text>
</comment>
<comment type="pathway">
    <text evidence="2">Carbohydrate metabolism; hexose metabolism.</text>
</comment>
<dbReference type="PRINTS" id="PR00475">
    <property type="entry name" value="HEXOKINASE"/>
</dbReference>
<evidence type="ECO:0000313" key="15">
    <source>
        <dbReference type="EnsemblMetazoa" id="GBRI019589-PA"/>
    </source>
</evidence>
<evidence type="ECO:0000256" key="2">
    <source>
        <dbReference type="ARBA" id="ARBA00005028"/>
    </source>
</evidence>
<dbReference type="GO" id="GO:0004340">
    <property type="term" value="F:glucokinase activity"/>
    <property type="evidence" value="ECO:0007669"/>
    <property type="project" value="TreeGrafter"/>
</dbReference>
<dbReference type="STRING" id="37001.A0A1A9WH78"/>
<evidence type="ECO:0000256" key="1">
    <source>
        <dbReference type="ARBA" id="ARBA00004888"/>
    </source>
</evidence>
<dbReference type="InterPro" id="IPR043129">
    <property type="entry name" value="ATPase_NBD"/>
</dbReference>
<evidence type="ECO:0000256" key="11">
    <source>
        <dbReference type="ARBA" id="ARBA00048160"/>
    </source>
</evidence>
<feature type="domain" description="Hexokinase C-terminal" evidence="14">
    <location>
        <begin position="219"/>
        <end position="452"/>
    </location>
</feature>
<protein>
    <recommendedName>
        <fullName evidence="12">Phosphotransferase</fullName>
        <ecNumber evidence="12">2.7.1.-</ecNumber>
    </recommendedName>
</protein>
<organism evidence="15 16">
    <name type="scientific">Glossina brevipalpis</name>
    <dbReference type="NCBI Taxonomy" id="37001"/>
    <lineage>
        <taxon>Eukaryota</taxon>
        <taxon>Metazoa</taxon>
        <taxon>Ecdysozoa</taxon>
        <taxon>Arthropoda</taxon>
        <taxon>Hexapoda</taxon>
        <taxon>Insecta</taxon>
        <taxon>Pterygota</taxon>
        <taxon>Neoptera</taxon>
        <taxon>Endopterygota</taxon>
        <taxon>Diptera</taxon>
        <taxon>Brachycera</taxon>
        <taxon>Muscomorpha</taxon>
        <taxon>Hippoboscoidea</taxon>
        <taxon>Glossinidae</taxon>
        <taxon>Glossina</taxon>
    </lineage>
</organism>
<dbReference type="GO" id="GO:0005829">
    <property type="term" value="C:cytosol"/>
    <property type="evidence" value="ECO:0007669"/>
    <property type="project" value="TreeGrafter"/>
</dbReference>
<dbReference type="GO" id="GO:0005524">
    <property type="term" value="F:ATP binding"/>
    <property type="evidence" value="ECO:0007669"/>
    <property type="project" value="UniProtKB-UniRule"/>
</dbReference>
<comment type="catalytic activity">
    <reaction evidence="9">
        <text>a D-hexose + ATP = a D-hexose 6-phosphate + ADP + H(+)</text>
        <dbReference type="Rhea" id="RHEA:22740"/>
        <dbReference type="ChEBI" id="CHEBI:4194"/>
        <dbReference type="ChEBI" id="CHEBI:15378"/>
        <dbReference type="ChEBI" id="CHEBI:30616"/>
        <dbReference type="ChEBI" id="CHEBI:229467"/>
        <dbReference type="ChEBI" id="CHEBI:456216"/>
        <dbReference type="EC" id="2.7.1.1"/>
    </reaction>
    <physiologicalReaction direction="left-to-right" evidence="9">
        <dbReference type="Rhea" id="RHEA:22741"/>
    </physiologicalReaction>
</comment>
<keyword evidence="8 12" id="KW-0324">Glycolysis</keyword>
<dbReference type="FunFam" id="3.30.420.40:FF:000805">
    <property type="entry name" value="Hexokinase-2"/>
    <property type="match status" value="1"/>
</dbReference>
<keyword evidence="4 12" id="KW-0808">Transferase</keyword>
<dbReference type="SUPFAM" id="SSF53067">
    <property type="entry name" value="Actin-like ATPase domain"/>
    <property type="match status" value="2"/>
</dbReference>
<comment type="catalytic activity">
    <reaction evidence="11">
        <text>D-glucose + ATP = D-glucose 6-phosphate + ADP + H(+)</text>
        <dbReference type="Rhea" id="RHEA:17825"/>
        <dbReference type="ChEBI" id="CHEBI:4167"/>
        <dbReference type="ChEBI" id="CHEBI:15378"/>
        <dbReference type="ChEBI" id="CHEBI:30616"/>
        <dbReference type="ChEBI" id="CHEBI:61548"/>
        <dbReference type="ChEBI" id="CHEBI:456216"/>
        <dbReference type="EC" id="2.7.1.1"/>
    </reaction>
    <physiologicalReaction direction="left-to-right" evidence="11">
        <dbReference type="Rhea" id="RHEA:17826"/>
    </physiologicalReaction>
</comment>
<evidence type="ECO:0000259" key="13">
    <source>
        <dbReference type="Pfam" id="PF00349"/>
    </source>
</evidence>
<feature type="domain" description="Hexokinase N-terminal" evidence="13">
    <location>
        <begin position="18"/>
        <end position="212"/>
    </location>
</feature>
<evidence type="ECO:0000256" key="4">
    <source>
        <dbReference type="ARBA" id="ARBA00022679"/>
    </source>
</evidence>
<name>A0A1A9WH78_9MUSC</name>
<dbReference type="GO" id="GO:0008865">
    <property type="term" value="F:fructokinase activity"/>
    <property type="evidence" value="ECO:0007669"/>
    <property type="project" value="TreeGrafter"/>
</dbReference>
<dbReference type="Pfam" id="PF03727">
    <property type="entry name" value="Hexokinase_2"/>
    <property type="match status" value="1"/>
</dbReference>
<keyword evidence="16" id="KW-1185">Reference proteome</keyword>
<dbReference type="FunFam" id="3.40.367.20:FF:000005">
    <property type="entry name" value="Phosphotransferase"/>
    <property type="match status" value="1"/>
</dbReference>
<evidence type="ECO:0000256" key="3">
    <source>
        <dbReference type="ARBA" id="ARBA00009225"/>
    </source>
</evidence>
<dbReference type="Proteomes" id="UP000091820">
    <property type="component" value="Unassembled WGS sequence"/>
</dbReference>
<dbReference type="InterPro" id="IPR001312">
    <property type="entry name" value="Hexokinase"/>
</dbReference>
<dbReference type="PANTHER" id="PTHR19443:SF16">
    <property type="entry name" value="HEXOKINASE TYPE 1-RELATED"/>
    <property type="match status" value="1"/>
</dbReference>
<dbReference type="GO" id="GO:0006096">
    <property type="term" value="P:glycolytic process"/>
    <property type="evidence" value="ECO:0007669"/>
    <property type="project" value="UniProtKB-UniPathway"/>
</dbReference>
<evidence type="ECO:0000256" key="6">
    <source>
        <dbReference type="ARBA" id="ARBA00022777"/>
    </source>
</evidence>
<comment type="pathway">
    <text evidence="1">Carbohydrate degradation; glycolysis; D-glyceraldehyde 3-phosphate and glycerone phosphate from D-glucose: step 1/4.</text>
</comment>
<comment type="catalytic activity">
    <reaction evidence="10">
        <text>D-fructose + ATP = D-fructose 6-phosphate + ADP + H(+)</text>
        <dbReference type="Rhea" id="RHEA:16125"/>
        <dbReference type="ChEBI" id="CHEBI:15378"/>
        <dbReference type="ChEBI" id="CHEBI:30616"/>
        <dbReference type="ChEBI" id="CHEBI:37721"/>
        <dbReference type="ChEBI" id="CHEBI:61527"/>
        <dbReference type="ChEBI" id="CHEBI:456216"/>
        <dbReference type="EC" id="2.7.1.1"/>
    </reaction>
    <physiologicalReaction direction="left-to-right" evidence="10">
        <dbReference type="Rhea" id="RHEA:16126"/>
    </physiologicalReaction>
</comment>
<reference evidence="15" key="2">
    <citation type="submission" date="2020-05" db="UniProtKB">
        <authorList>
            <consortium name="EnsemblMetazoa"/>
        </authorList>
    </citation>
    <scope>IDENTIFICATION</scope>
    <source>
        <strain evidence="15">IAEA</strain>
    </source>
</reference>
<evidence type="ECO:0000313" key="16">
    <source>
        <dbReference type="Proteomes" id="UP000091820"/>
    </source>
</evidence>
<dbReference type="GO" id="GO:0005739">
    <property type="term" value="C:mitochondrion"/>
    <property type="evidence" value="ECO:0007669"/>
    <property type="project" value="TreeGrafter"/>
</dbReference>
<reference evidence="16" key="1">
    <citation type="submission" date="2014-03" db="EMBL/GenBank/DDBJ databases">
        <authorList>
            <person name="Aksoy S."/>
            <person name="Warren W."/>
            <person name="Wilson R.K."/>
        </authorList>
    </citation>
    <scope>NUCLEOTIDE SEQUENCE [LARGE SCALE GENOMIC DNA]</scope>
    <source>
        <strain evidence="16">IAEA</strain>
    </source>
</reference>
<evidence type="ECO:0000256" key="10">
    <source>
        <dbReference type="ARBA" id="ARBA00047905"/>
    </source>
</evidence>
<dbReference type="GO" id="GO:0006006">
    <property type="term" value="P:glucose metabolic process"/>
    <property type="evidence" value="ECO:0007669"/>
    <property type="project" value="TreeGrafter"/>
</dbReference>
<keyword evidence="5 12" id="KW-0547">Nucleotide-binding</keyword>
<accession>A0A1A9WH78</accession>
<dbReference type="GO" id="GO:0005536">
    <property type="term" value="F:D-glucose binding"/>
    <property type="evidence" value="ECO:0007669"/>
    <property type="project" value="InterPro"/>
</dbReference>
<dbReference type="UniPathway" id="UPA00109">
    <property type="reaction ID" value="UER00180"/>
</dbReference>
<keyword evidence="7 12" id="KW-0067">ATP-binding</keyword>
<evidence type="ECO:0000256" key="8">
    <source>
        <dbReference type="ARBA" id="ARBA00023152"/>
    </source>
</evidence>
<keyword evidence="6 12" id="KW-0418">Kinase</keyword>
<dbReference type="PROSITE" id="PS51748">
    <property type="entry name" value="HEXOKINASE_2"/>
    <property type="match status" value="1"/>
</dbReference>
<dbReference type="GO" id="GO:0001678">
    <property type="term" value="P:intracellular glucose homeostasis"/>
    <property type="evidence" value="ECO:0007669"/>
    <property type="project" value="InterPro"/>
</dbReference>
<dbReference type="EnsemblMetazoa" id="GBRI019589-RA">
    <property type="protein sequence ID" value="GBRI019589-PA"/>
    <property type="gene ID" value="GBRI019589"/>
</dbReference>
<evidence type="ECO:0000256" key="5">
    <source>
        <dbReference type="ARBA" id="ARBA00022741"/>
    </source>
</evidence>
<dbReference type="VEuPathDB" id="VectorBase:GBRI019589"/>
<dbReference type="Gene3D" id="3.30.420.40">
    <property type="match status" value="1"/>
</dbReference>
<dbReference type="Pfam" id="PF00349">
    <property type="entry name" value="Hexokinase_1"/>
    <property type="match status" value="1"/>
</dbReference>
<evidence type="ECO:0000256" key="9">
    <source>
        <dbReference type="ARBA" id="ARBA00044613"/>
    </source>
</evidence>
<sequence length="459" mass="51603">MPKQDFSQYVIEANCRIVKDICKPFILNDDIYMRIKDLFLLEVKKGLGKYTHKNASVKCFMTFVEKMPSGCERGKFLALELGGDVCRVLCINLQGDEDFKVDWQNFDIPINIKEDTARHFFDFLAKCLSDFVNKYDLQYDELSLGFTFAFPLKQIGINKGILVTWTKGYNVPGVVGNDVIDLLQQAIDRRGDIPIKEIVILNNTTGTLISCGWKYREAKIGVVISTGCNMCYLEKTKHIHLFKNVANRSPTMVINCESGAFGNDGILDFMRTSIDFTVDKNSTHPGKQIFEKMVAGLYLGEIVRLTVLECINAGAMLKGIVTNEILTPMTFKTLDMTQIEAEQENNFIVARKIFKKLGYTEATNGDCENLRYICATISTRSANLVAACLACLVERIGDPYLIIGADGSVYRSYPNYPTLLSYRLRKLVRPECKFDVVQAEDGSGRGAALLAASTRKRRN</sequence>